<accession>A0A6P8BDI8</accession>
<dbReference type="GeneID" id="41957926"/>
<dbReference type="RefSeq" id="XP_030985298.1">
    <property type="nucleotide sequence ID" value="XM_031123015.1"/>
</dbReference>
<reference evidence="3" key="1">
    <citation type="journal article" date="2019" name="Mol. Biol. Evol.">
        <title>Blast fungal genomes show frequent chromosomal changes, gene gains and losses, and effector gene turnover.</title>
        <authorList>
            <person name="Gomez Luciano L.B."/>
            <person name="Jason Tsai I."/>
            <person name="Chuma I."/>
            <person name="Tosa Y."/>
            <person name="Chen Y.H."/>
            <person name="Li J.Y."/>
            <person name="Li M.Y."/>
            <person name="Jade Lu M.Y."/>
            <person name="Nakayashiki H."/>
            <person name="Li W.H."/>
        </authorList>
    </citation>
    <scope>NUCLEOTIDE SEQUENCE</scope>
    <source>
        <strain evidence="3">NI907</strain>
    </source>
</reference>
<evidence type="ECO:0000313" key="3">
    <source>
        <dbReference type="RefSeq" id="XP_030985298.1"/>
    </source>
</evidence>
<gene>
    <name evidence="3" type="ORF">PgNI_02959</name>
</gene>
<dbReference type="Proteomes" id="UP000515153">
    <property type="component" value="Unplaced"/>
</dbReference>
<keyword evidence="2" id="KW-1185">Reference proteome</keyword>
<name>A0A6P8BDI8_PYRGI</name>
<feature type="region of interest" description="Disordered" evidence="1">
    <location>
        <begin position="58"/>
        <end position="85"/>
    </location>
</feature>
<dbReference type="AlphaFoldDB" id="A0A6P8BDI8"/>
<dbReference type="KEGG" id="pgri:PgNI_02959"/>
<proteinExistence type="predicted"/>
<evidence type="ECO:0000256" key="1">
    <source>
        <dbReference type="SAM" id="MobiDB-lite"/>
    </source>
</evidence>
<evidence type="ECO:0000313" key="2">
    <source>
        <dbReference type="Proteomes" id="UP000515153"/>
    </source>
</evidence>
<reference evidence="3" key="2">
    <citation type="submission" date="2019-10" db="EMBL/GenBank/DDBJ databases">
        <authorList>
            <consortium name="NCBI Genome Project"/>
        </authorList>
    </citation>
    <scope>NUCLEOTIDE SEQUENCE</scope>
    <source>
        <strain evidence="3">NI907</strain>
    </source>
</reference>
<organism evidence="2 3">
    <name type="scientific">Pyricularia grisea</name>
    <name type="common">Crabgrass-specific blast fungus</name>
    <name type="synonym">Magnaporthe grisea</name>
    <dbReference type="NCBI Taxonomy" id="148305"/>
    <lineage>
        <taxon>Eukaryota</taxon>
        <taxon>Fungi</taxon>
        <taxon>Dikarya</taxon>
        <taxon>Ascomycota</taxon>
        <taxon>Pezizomycotina</taxon>
        <taxon>Sordariomycetes</taxon>
        <taxon>Sordariomycetidae</taxon>
        <taxon>Magnaporthales</taxon>
        <taxon>Pyriculariaceae</taxon>
        <taxon>Pyricularia</taxon>
    </lineage>
</organism>
<reference evidence="3" key="3">
    <citation type="submission" date="2025-08" db="UniProtKB">
        <authorList>
            <consortium name="RefSeq"/>
        </authorList>
    </citation>
    <scope>IDENTIFICATION</scope>
    <source>
        <strain evidence="3">NI907</strain>
    </source>
</reference>
<feature type="compositionally biased region" description="Basic and acidic residues" evidence="1">
    <location>
        <begin position="71"/>
        <end position="85"/>
    </location>
</feature>
<sequence length="85" mass="9512">MGPDSCIASWTTSIHDDKCTITVPSLGAVFYLEWAPSSLETAPMLLADYHRLLKISKDDENGDKNEDEDHFESQHLAAEKFGRTL</sequence>
<protein>
    <submittedName>
        <fullName evidence="3">Uncharacterized protein</fullName>
    </submittedName>
</protein>